<evidence type="ECO:0000256" key="3">
    <source>
        <dbReference type="ARBA" id="ARBA00029447"/>
    </source>
</evidence>
<dbReference type="InterPro" id="IPR004089">
    <property type="entry name" value="MCPsignal_dom"/>
</dbReference>
<dbReference type="Proteomes" id="UP000236449">
    <property type="component" value="Unassembled WGS sequence"/>
</dbReference>
<dbReference type="GO" id="GO:0007165">
    <property type="term" value="P:signal transduction"/>
    <property type="evidence" value="ECO:0007669"/>
    <property type="project" value="UniProtKB-KW"/>
</dbReference>
<dbReference type="SUPFAM" id="SSF58104">
    <property type="entry name" value="Methyl-accepting chemotaxis protein (MCP) signaling domain"/>
    <property type="match status" value="1"/>
</dbReference>
<evidence type="ECO:0000256" key="6">
    <source>
        <dbReference type="SAM" id="Phobius"/>
    </source>
</evidence>
<dbReference type="GO" id="GO:0016020">
    <property type="term" value="C:membrane"/>
    <property type="evidence" value="ECO:0007669"/>
    <property type="project" value="UniProtKB-SubCell"/>
</dbReference>
<dbReference type="AlphaFoldDB" id="A0A2J8I871"/>
<dbReference type="OrthoDB" id="7054443at2"/>
<comment type="similarity">
    <text evidence="3">Belongs to the methyl-accepting chemotaxis (MCP) protein family.</text>
</comment>
<gene>
    <name evidence="9" type="ORF">C1N32_01650</name>
</gene>
<evidence type="ECO:0000313" key="10">
    <source>
        <dbReference type="Proteomes" id="UP000236449"/>
    </source>
</evidence>
<dbReference type="PROSITE" id="PS50111">
    <property type="entry name" value="CHEMOTAXIS_TRANSDUC_2"/>
    <property type="match status" value="1"/>
</dbReference>
<dbReference type="PANTHER" id="PTHR32089">
    <property type="entry name" value="METHYL-ACCEPTING CHEMOTAXIS PROTEIN MCPB"/>
    <property type="match status" value="1"/>
</dbReference>
<dbReference type="PANTHER" id="PTHR32089:SF120">
    <property type="entry name" value="METHYL-ACCEPTING CHEMOTAXIS PROTEIN TLPQ"/>
    <property type="match status" value="1"/>
</dbReference>
<dbReference type="PROSITE" id="PS50885">
    <property type="entry name" value="HAMP"/>
    <property type="match status" value="1"/>
</dbReference>
<evidence type="ECO:0000256" key="4">
    <source>
        <dbReference type="PROSITE-ProRule" id="PRU00284"/>
    </source>
</evidence>
<dbReference type="GO" id="GO:0004888">
    <property type="term" value="F:transmembrane signaling receptor activity"/>
    <property type="evidence" value="ECO:0007669"/>
    <property type="project" value="InterPro"/>
</dbReference>
<reference evidence="9 10" key="1">
    <citation type="submission" date="2018-01" db="EMBL/GenBank/DDBJ databases">
        <title>Draft genome sequences of six Vibrio diazotrophicus strains isolated from deep-sea sediments of the Baltic Sea.</title>
        <authorList>
            <person name="Castillo D."/>
            <person name="Vandieken V."/>
            <person name="Chiang O."/>
            <person name="Middelboe M."/>
        </authorList>
    </citation>
    <scope>NUCLEOTIDE SEQUENCE [LARGE SCALE GENOMIC DNA]</scope>
    <source>
        <strain evidence="9 10">60.27F</strain>
    </source>
</reference>
<evidence type="ECO:0000256" key="2">
    <source>
        <dbReference type="ARBA" id="ARBA00023224"/>
    </source>
</evidence>
<feature type="coiled-coil region" evidence="5">
    <location>
        <begin position="480"/>
        <end position="510"/>
    </location>
</feature>
<dbReference type="CDD" id="cd11386">
    <property type="entry name" value="MCP_signal"/>
    <property type="match status" value="1"/>
</dbReference>
<protein>
    <submittedName>
        <fullName evidence="9">Methyl-accepting chemotaxis protein</fullName>
    </submittedName>
</protein>
<name>A0A2J8I871_VIBDI</name>
<evidence type="ECO:0000256" key="5">
    <source>
        <dbReference type="SAM" id="Coils"/>
    </source>
</evidence>
<evidence type="ECO:0000313" key="9">
    <source>
        <dbReference type="EMBL" id="PNI06736.1"/>
    </source>
</evidence>
<feature type="domain" description="Methyl-accepting transducer" evidence="7">
    <location>
        <begin position="290"/>
        <end position="526"/>
    </location>
</feature>
<dbReference type="SMART" id="SM00283">
    <property type="entry name" value="MA"/>
    <property type="match status" value="1"/>
</dbReference>
<dbReference type="InterPro" id="IPR003660">
    <property type="entry name" value="HAMP_dom"/>
</dbReference>
<organism evidence="9 10">
    <name type="scientific">Vibrio diazotrophicus</name>
    <dbReference type="NCBI Taxonomy" id="685"/>
    <lineage>
        <taxon>Bacteria</taxon>
        <taxon>Pseudomonadati</taxon>
        <taxon>Pseudomonadota</taxon>
        <taxon>Gammaproteobacteria</taxon>
        <taxon>Vibrionales</taxon>
        <taxon>Vibrionaceae</taxon>
        <taxon>Vibrio</taxon>
    </lineage>
</organism>
<evidence type="ECO:0000259" key="8">
    <source>
        <dbReference type="PROSITE" id="PS50885"/>
    </source>
</evidence>
<dbReference type="InterPro" id="IPR004090">
    <property type="entry name" value="Chemotax_Me-accpt_rcpt"/>
</dbReference>
<dbReference type="Pfam" id="PF00015">
    <property type="entry name" value="MCPsignal"/>
    <property type="match status" value="1"/>
</dbReference>
<evidence type="ECO:0000259" key="7">
    <source>
        <dbReference type="PROSITE" id="PS50111"/>
    </source>
</evidence>
<feature type="domain" description="HAMP" evidence="8">
    <location>
        <begin position="233"/>
        <end position="285"/>
    </location>
</feature>
<dbReference type="RefSeq" id="WP_102965208.1">
    <property type="nucleotide sequence ID" value="NZ_POSK01000001.1"/>
</dbReference>
<comment type="caution">
    <text evidence="9">The sequence shown here is derived from an EMBL/GenBank/DDBJ whole genome shotgun (WGS) entry which is preliminary data.</text>
</comment>
<dbReference type="Gene3D" id="1.10.287.950">
    <property type="entry name" value="Methyl-accepting chemotaxis protein"/>
    <property type="match status" value="1"/>
</dbReference>
<dbReference type="FunFam" id="1.10.287.950:FF:000001">
    <property type="entry name" value="Methyl-accepting chemotaxis sensory transducer"/>
    <property type="match status" value="1"/>
</dbReference>
<keyword evidence="6" id="KW-1133">Transmembrane helix</keyword>
<keyword evidence="2 4" id="KW-0807">Transducer</keyword>
<feature type="transmembrane region" description="Helical" evidence="6">
    <location>
        <begin position="209"/>
        <end position="231"/>
    </location>
</feature>
<dbReference type="PRINTS" id="PR00260">
    <property type="entry name" value="CHEMTRNSDUCR"/>
</dbReference>
<evidence type="ECO:0000256" key="1">
    <source>
        <dbReference type="ARBA" id="ARBA00004370"/>
    </source>
</evidence>
<sequence>MSWLRNLTITKKLIGLIVTLLTLTLIVSSYAVIKMERVAKEINGIAHENLPLVKLASNITIKQLEGAVLLEKAFRLAEIPSGENQQSMAKFISQVRQSSLYFDEEIVGAKSLLMEAKNHAITPKQLNHLTQLTSDLAQLEEHHKSYEKTLFSILDALLEKQDNAAMASTVHQFEQTQQLLNKELADFLVGLENATENAVLITEEEEHEALIGMATLSVASIIFGLTVGILFSRRIVSSMSRARNVAASMAQGNFDQVIEVKSNDEIGQLMSSMNVMANSLSKMIGEVMSRTDAIAATVTQLSAVAESNRQAMQVQQENTEQVASAMTEMAATITEVASNADSAAFATSRAETNVKEGCSTIDMTQELSVMLVEQASQSQNMILDLKNSTQKIQEFVKVVDGISEQTNLLALNAAIESARAGEQGRGFAVVADEVRALASRSQQATNEIGNLIDMLVKSSEHAHNAMNQSNEKVHQTSDCIQQARDQLNHIATALAELAESNTQVAAASEEQAVTADEISQNLIGIKDSGDRVLESTEETAMASEGLAVQANALRTLMSSFQVRAEYVS</sequence>
<keyword evidence="5" id="KW-0175">Coiled coil</keyword>
<dbReference type="Pfam" id="PF00672">
    <property type="entry name" value="HAMP"/>
    <property type="match status" value="1"/>
</dbReference>
<dbReference type="GO" id="GO:0006935">
    <property type="term" value="P:chemotaxis"/>
    <property type="evidence" value="ECO:0007669"/>
    <property type="project" value="InterPro"/>
</dbReference>
<dbReference type="EMBL" id="POSK01000001">
    <property type="protein sequence ID" value="PNI06736.1"/>
    <property type="molecule type" value="Genomic_DNA"/>
</dbReference>
<dbReference type="CDD" id="cd06225">
    <property type="entry name" value="HAMP"/>
    <property type="match status" value="1"/>
</dbReference>
<comment type="subcellular location">
    <subcellularLocation>
        <location evidence="1">Membrane</location>
    </subcellularLocation>
</comment>
<keyword evidence="6" id="KW-0812">Transmembrane</keyword>
<keyword evidence="6" id="KW-0472">Membrane</keyword>
<accession>A0A2J8I871</accession>
<dbReference type="SMART" id="SM00304">
    <property type="entry name" value="HAMP"/>
    <property type="match status" value="1"/>
</dbReference>
<proteinExistence type="inferred from homology"/>